<evidence type="ECO:0000256" key="1">
    <source>
        <dbReference type="SAM" id="MobiDB-lite"/>
    </source>
</evidence>
<sequence length="159" mass="17298">MDLQPYLSRIAADLDRVTALADESTRETSRRVAVALEPGLRLAMTELLADTAAELSARLGGTVIAVQMDGQQPDFLVTETQPAEPVAPPEPTLVLDESDDGTARVTVRLPDGLKRRAETLAGQAQQSLNTWIVQAVRRATEPDQPRQTRTTGRRLTGWA</sequence>
<feature type="compositionally biased region" description="Low complexity" evidence="1">
    <location>
        <begin position="147"/>
        <end position="159"/>
    </location>
</feature>
<dbReference type="GO" id="GO:0006355">
    <property type="term" value="P:regulation of DNA-templated transcription"/>
    <property type="evidence" value="ECO:0007669"/>
    <property type="project" value="InterPro"/>
</dbReference>
<name>A0A2N9JGW2_9ACTN</name>
<gene>
    <name evidence="2" type="ORF">MPLG2_2295</name>
</gene>
<dbReference type="OrthoDB" id="5193907at2"/>
<dbReference type="KEGG" id="mgg:MPLG2_2295"/>
<organism evidence="2 3">
    <name type="scientific">Micropruina glycogenica</name>
    <dbReference type="NCBI Taxonomy" id="75385"/>
    <lineage>
        <taxon>Bacteria</taxon>
        <taxon>Bacillati</taxon>
        <taxon>Actinomycetota</taxon>
        <taxon>Actinomycetes</taxon>
        <taxon>Propionibacteriales</taxon>
        <taxon>Nocardioidaceae</taxon>
        <taxon>Micropruina</taxon>
    </lineage>
</organism>
<dbReference type="InterPro" id="IPR008651">
    <property type="entry name" value="Uncharacterised_HicB"/>
</dbReference>
<dbReference type="Proteomes" id="UP000238164">
    <property type="component" value="Chromosome 1"/>
</dbReference>
<keyword evidence="3" id="KW-1185">Reference proteome</keyword>
<evidence type="ECO:0008006" key="4">
    <source>
        <dbReference type="Google" id="ProtNLM"/>
    </source>
</evidence>
<evidence type="ECO:0000313" key="2">
    <source>
        <dbReference type="EMBL" id="SPD87325.1"/>
    </source>
</evidence>
<dbReference type="Gene3D" id="1.10.1220.10">
    <property type="entry name" value="Met repressor-like"/>
    <property type="match status" value="1"/>
</dbReference>
<dbReference type="AlphaFoldDB" id="A0A2N9JGW2"/>
<dbReference type="InterPro" id="IPR013321">
    <property type="entry name" value="Arc_rbn_hlx_hlx"/>
</dbReference>
<dbReference type="InterPro" id="IPR010985">
    <property type="entry name" value="Ribbon_hlx_hlx"/>
</dbReference>
<accession>A0A2N9JGW2</accession>
<dbReference type="SUPFAM" id="SSF47598">
    <property type="entry name" value="Ribbon-helix-helix"/>
    <property type="match status" value="1"/>
</dbReference>
<dbReference type="Pfam" id="PF05534">
    <property type="entry name" value="HicB"/>
    <property type="match status" value="1"/>
</dbReference>
<proteinExistence type="predicted"/>
<dbReference type="RefSeq" id="WP_105186084.1">
    <property type="nucleotide sequence ID" value="NZ_BAAAGO010000004.1"/>
</dbReference>
<feature type="region of interest" description="Disordered" evidence="1">
    <location>
        <begin position="139"/>
        <end position="159"/>
    </location>
</feature>
<protein>
    <recommendedName>
        <fullName evidence="4">Toxin-antitoxin system HicB family antitoxin</fullName>
    </recommendedName>
</protein>
<reference evidence="2 3" key="1">
    <citation type="submission" date="2018-02" db="EMBL/GenBank/DDBJ databases">
        <authorList>
            <person name="Cohen D.B."/>
            <person name="Kent A.D."/>
        </authorList>
    </citation>
    <scope>NUCLEOTIDE SEQUENCE [LARGE SCALE GENOMIC DNA]</scope>
    <source>
        <strain evidence="2">1</strain>
    </source>
</reference>
<evidence type="ECO:0000313" key="3">
    <source>
        <dbReference type="Proteomes" id="UP000238164"/>
    </source>
</evidence>
<dbReference type="EMBL" id="LT985188">
    <property type="protein sequence ID" value="SPD87325.1"/>
    <property type="molecule type" value="Genomic_DNA"/>
</dbReference>